<evidence type="ECO:0000256" key="2">
    <source>
        <dbReference type="ARBA" id="ARBA00023012"/>
    </source>
</evidence>
<dbReference type="Pfam" id="PF00486">
    <property type="entry name" value="Trans_reg_C"/>
    <property type="match status" value="1"/>
</dbReference>
<dbReference type="GO" id="GO:0043531">
    <property type="term" value="F:ADP binding"/>
    <property type="evidence" value="ECO:0007669"/>
    <property type="project" value="InterPro"/>
</dbReference>
<dbReference type="Gene3D" id="1.10.10.10">
    <property type="entry name" value="Winged helix-like DNA-binding domain superfamily/Winged helix DNA-binding domain"/>
    <property type="match status" value="1"/>
</dbReference>
<dbReference type="InterPro" id="IPR005158">
    <property type="entry name" value="BTAD"/>
</dbReference>
<accession>A0AB39R8I3</accession>
<feature type="domain" description="OmpR/PhoB-type" evidence="7">
    <location>
        <begin position="1"/>
        <end position="90"/>
    </location>
</feature>
<dbReference type="EMBL" id="CP163443">
    <property type="protein sequence ID" value="XDQ51339.1"/>
    <property type="molecule type" value="Genomic_DNA"/>
</dbReference>
<dbReference type="InterPro" id="IPR051677">
    <property type="entry name" value="AfsR-DnrI-RedD_regulator"/>
</dbReference>
<gene>
    <name evidence="8" type="ORF">AB5J53_06590</name>
</gene>
<dbReference type="SUPFAM" id="SSF52540">
    <property type="entry name" value="P-loop containing nucleoside triphosphate hydrolases"/>
    <property type="match status" value="1"/>
</dbReference>
<organism evidence="8">
    <name type="scientific">Streptomyces sp. R41</name>
    <dbReference type="NCBI Taxonomy" id="3238632"/>
    <lineage>
        <taxon>Bacteria</taxon>
        <taxon>Bacillati</taxon>
        <taxon>Actinomycetota</taxon>
        <taxon>Actinomycetes</taxon>
        <taxon>Kitasatosporales</taxon>
        <taxon>Streptomycetaceae</taxon>
        <taxon>Streptomyces</taxon>
    </lineage>
</organism>
<dbReference type="Pfam" id="PF13191">
    <property type="entry name" value="AAA_16"/>
    <property type="match status" value="1"/>
</dbReference>
<evidence type="ECO:0000259" key="7">
    <source>
        <dbReference type="PROSITE" id="PS51755"/>
    </source>
</evidence>
<feature type="DNA-binding region" description="OmpR/PhoB-type" evidence="6">
    <location>
        <begin position="1"/>
        <end position="90"/>
    </location>
</feature>
<dbReference type="InterPro" id="IPR027417">
    <property type="entry name" value="P-loop_NTPase"/>
</dbReference>
<dbReference type="InterPro" id="IPR036388">
    <property type="entry name" value="WH-like_DNA-bd_sf"/>
</dbReference>
<dbReference type="SMART" id="SM01043">
    <property type="entry name" value="BTAD"/>
    <property type="match status" value="1"/>
</dbReference>
<keyword evidence="3" id="KW-0805">Transcription regulation</keyword>
<dbReference type="AlphaFoldDB" id="A0AB39R8I3"/>
<dbReference type="Gene3D" id="3.40.50.300">
    <property type="entry name" value="P-loop containing nucleotide triphosphate hydrolases"/>
    <property type="match status" value="1"/>
</dbReference>
<name>A0AB39R8I3_9ACTN</name>
<dbReference type="Gene3D" id="1.25.40.10">
    <property type="entry name" value="Tetratricopeptide repeat domain"/>
    <property type="match status" value="1"/>
</dbReference>
<keyword evidence="4 6" id="KW-0238">DNA-binding</keyword>
<dbReference type="PANTHER" id="PTHR35807:SF1">
    <property type="entry name" value="TRANSCRIPTIONAL REGULATOR REDD"/>
    <property type="match status" value="1"/>
</dbReference>
<keyword evidence="2" id="KW-0902">Two-component regulatory system</keyword>
<dbReference type="PANTHER" id="PTHR35807">
    <property type="entry name" value="TRANSCRIPTIONAL REGULATOR REDD-RELATED"/>
    <property type="match status" value="1"/>
</dbReference>
<dbReference type="GO" id="GO:0000160">
    <property type="term" value="P:phosphorelay signal transduction system"/>
    <property type="evidence" value="ECO:0007669"/>
    <property type="project" value="UniProtKB-KW"/>
</dbReference>
<dbReference type="Pfam" id="PF03704">
    <property type="entry name" value="BTAD"/>
    <property type="match status" value="1"/>
</dbReference>
<dbReference type="InterPro" id="IPR041664">
    <property type="entry name" value="AAA_16"/>
</dbReference>
<dbReference type="SUPFAM" id="SSF46894">
    <property type="entry name" value="C-terminal effector domain of the bipartite response regulators"/>
    <property type="match status" value="1"/>
</dbReference>
<comment type="similarity">
    <text evidence="1">Belongs to the AfsR/DnrI/RedD regulatory family.</text>
</comment>
<evidence type="ECO:0000256" key="6">
    <source>
        <dbReference type="PROSITE-ProRule" id="PRU01091"/>
    </source>
</evidence>
<evidence type="ECO:0000256" key="1">
    <source>
        <dbReference type="ARBA" id="ARBA00005820"/>
    </source>
</evidence>
<protein>
    <submittedName>
        <fullName evidence="8">BTAD domain-containing putative transcriptional regulator</fullName>
    </submittedName>
</protein>
<dbReference type="InterPro" id="IPR016032">
    <property type="entry name" value="Sig_transdc_resp-reg_C-effctor"/>
</dbReference>
<dbReference type="SUPFAM" id="SSF48452">
    <property type="entry name" value="TPR-like"/>
    <property type="match status" value="1"/>
</dbReference>
<evidence type="ECO:0000256" key="4">
    <source>
        <dbReference type="ARBA" id="ARBA00023125"/>
    </source>
</evidence>
<dbReference type="GO" id="GO:0003677">
    <property type="term" value="F:DNA binding"/>
    <property type="evidence" value="ECO:0007669"/>
    <property type="project" value="UniProtKB-UniRule"/>
</dbReference>
<dbReference type="PROSITE" id="PS51755">
    <property type="entry name" value="OMPR_PHOB"/>
    <property type="match status" value="1"/>
</dbReference>
<dbReference type="RefSeq" id="WP_369244670.1">
    <property type="nucleotide sequence ID" value="NZ_CP163443.1"/>
</dbReference>
<sequence length="616" mass="67227">MDFQVLGPVEARKGGERIALSGSKVHTVLASLLLARGRVVSDERLSSMLWGWEPPATAGAQIYTYMSRLRKLLGDEVEIDRRPPGYVLRAPHSTVDLLEFEQLDREGRTALGRGRHLEASTQLSRALGLWRGAALGNVTEYLAGAELARLEELRLHALESRVEADLELGRHEQLTAELTGLVAEFPLREKLRAQLMTAFYRCGQQADALHTYHEGRKVLDEQLGIEPGEALGATYQAVLVGSLGTKKGAPARTVVSASYGDGDPRDPYEPRPATLPPDIEDFIGREEELAALCEQLAESRKGDGPRALLVTGMAGVGKTALAVRAAHRSAAHFPDGQLFAELAHPDGRPKKLGEVLTVLLRALGAPVDGTGRTADLDELIRRYRTRTARRRLLVVLDGAVDSRELDLLLPGSAAAAVLITGRARLTRVAQARTTVLTPFERDTSYELLAAGVGRRRLLAEPDATNEVLTYCGGLPLAVRIAGSRLAARSHWPVSWLASRLADPEQRLRELSYGGLELRRALLPSLRQLPRQAGRTLVRLAGIGTEPFPAQRAARHLAEPESAAEESLEHLVDAALLDICGVDRLGRPLYRFHELVLLFAESLASAHRERERSTAAH</sequence>
<keyword evidence="5" id="KW-0804">Transcription</keyword>
<dbReference type="InterPro" id="IPR001867">
    <property type="entry name" value="OmpR/PhoB-type_DNA-bd"/>
</dbReference>
<reference evidence="8" key="1">
    <citation type="submission" date="2024-07" db="EMBL/GenBank/DDBJ databases">
        <authorList>
            <person name="Yu S.T."/>
        </authorList>
    </citation>
    <scope>NUCLEOTIDE SEQUENCE</scope>
    <source>
        <strain evidence="8">R41</strain>
    </source>
</reference>
<proteinExistence type="inferred from homology"/>
<evidence type="ECO:0000313" key="8">
    <source>
        <dbReference type="EMBL" id="XDQ51339.1"/>
    </source>
</evidence>
<dbReference type="GO" id="GO:0006355">
    <property type="term" value="P:regulation of DNA-templated transcription"/>
    <property type="evidence" value="ECO:0007669"/>
    <property type="project" value="InterPro"/>
</dbReference>
<dbReference type="CDD" id="cd15831">
    <property type="entry name" value="BTAD"/>
    <property type="match status" value="1"/>
</dbReference>
<dbReference type="SMART" id="SM00862">
    <property type="entry name" value="Trans_reg_C"/>
    <property type="match status" value="1"/>
</dbReference>
<evidence type="ECO:0000256" key="3">
    <source>
        <dbReference type="ARBA" id="ARBA00023015"/>
    </source>
</evidence>
<dbReference type="InterPro" id="IPR011990">
    <property type="entry name" value="TPR-like_helical_dom_sf"/>
</dbReference>
<evidence type="ECO:0000256" key="5">
    <source>
        <dbReference type="ARBA" id="ARBA00023163"/>
    </source>
</evidence>
<dbReference type="PRINTS" id="PR00364">
    <property type="entry name" value="DISEASERSIST"/>
</dbReference>